<keyword evidence="1" id="KW-0378">Hydrolase</keyword>
<evidence type="ECO:0000313" key="4">
    <source>
        <dbReference type="EMBL" id="MBS2101132.1"/>
    </source>
</evidence>
<dbReference type="InterPro" id="IPR039329">
    <property type="entry name" value="SIAE"/>
</dbReference>
<feature type="signal peptide" evidence="2">
    <location>
        <begin position="1"/>
        <end position="19"/>
    </location>
</feature>
<comment type="caution">
    <text evidence="4">The sequence shown here is derived from an EMBL/GenBank/DDBJ whole genome shotgun (WGS) entry which is preliminary data.</text>
</comment>
<sequence length="646" mass="73301">MKKLLLSLFVFVFAFTMHAQITLPYVFSDHMVLQRNKPIPIWGTANSGETVTLDLNGFLVQTEADTDGEWKVYFPAMKAGGPYELRISNEDKNQAIVFKDVMIGDVWFASGQSNMEWQVQQSDGAKAEIPNALNKKIRLCQIPHAVSLDPLYNTEETQWEVCDSSSVRGFSAVAYYFAKNIQADINVPVGIIQSTWGGTPVEAWTSKEMLKSNEFGRKLVKKNDTITYFHFQKDTLDLNTFWDIVYNPKNGMDSIASDPNYDDSEWQLVSIPGVIKDWEADFYEGMIWLRKTIDLKKPYAGKDLTINLGHPEMNYSLYFNGKEICKNQWNANLKHLYTIPSSLVKKGENVLAIRIAALWGGGGLNGPGDEIYLTNGKTKLSLEGNWKYKKDLEDKIPKVQYYQTYAYYIHNAMVHPLQPYGLKGFIWYQGEHNEGEAYRYREMLPLMINDWRIQWQQGNLPFALVQLPNYMKVDDEPTDGKWAVLRESQALTLKLPNTYMTCIIDCGIADNIHPTNKTVVGERLANVVAKNVYGKKLVASGPVFKDYSVRGNKIHIAFSNLADGLKVKDEGAIKGFAIAGEDQKFYWADAVIEGDEVVVSSKQVSHPVAVRYAWGNNPVCNLINSEELPAIPFRTDDWKVITQPEY</sequence>
<reference evidence="4 5" key="1">
    <citation type="journal article" date="2015" name="Int. J. Syst. Evol. Microbiol.">
        <title>Carboxylicivirga linearis sp. nov., isolated from a sea cucumber culture pond.</title>
        <authorList>
            <person name="Wang F.Q."/>
            <person name="Zhou Y.X."/>
            <person name="Lin X.Z."/>
            <person name="Chen G.J."/>
            <person name="Du Z.J."/>
        </authorList>
    </citation>
    <scope>NUCLEOTIDE SEQUENCE [LARGE SCALE GENOMIC DNA]</scope>
    <source>
        <strain evidence="4 5">FB218</strain>
    </source>
</reference>
<dbReference type="Gene3D" id="3.40.50.1110">
    <property type="entry name" value="SGNH hydrolase"/>
    <property type="match status" value="1"/>
</dbReference>
<dbReference type="EMBL" id="JAGUCO010000041">
    <property type="protein sequence ID" value="MBS2101132.1"/>
    <property type="molecule type" value="Genomic_DNA"/>
</dbReference>
<dbReference type="SUPFAM" id="SSF52266">
    <property type="entry name" value="SGNH hydrolase"/>
    <property type="match status" value="1"/>
</dbReference>
<keyword evidence="5" id="KW-1185">Reference proteome</keyword>
<dbReference type="Proteomes" id="UP000708576">
    <property type="component" value="Unassembled WGS sequence"/>
</dbReference>
<dbReference type="SUPFAM" id="SSF49785">
    <property type="entry name" value="Galactose-binding domain-like"/>
    <property type="match status" value="1"/>
</dbReference>
<evidence type="ECO:0000259" key="3">
    <source>
        <dbReference type="Pfam" id="PF03629"/>
    </source>
</evidence>
<protein>
    <submittedName>
        <fullName evidence="4">Sialate O-acetylesterase</fullName>
    </submittedName>
</protein>
<dbReference type="InterPro" id="IPR005181">
    <property type="entry name" value="SASA"/>
</dbReference>
<dbReference type="InterPro" id="IPR008979">
    <property type="entry name" value="Galactose-bd-like_sf"/>
</dbReference>
<dbReference type="Gene3D" id="2.60.40.10">
    <property type="entry name" value="Immunoglobulins"/>
    <property type="match status" value="1"/>
</dbReference>
<evidence type="ECO:0000256" key="1">
    <source>
        <dbReference type="ARBA" id="ARBA00022801"/>
    </source>
</evidence>
<dbReference type="RefSeq" id="WP_212220323.1">
    <property type="nucleotide sequence ID" value="NZ_JAGUCO010000041.1"/>
</dbReference>
<gene>
    <name evidence="4" type="ORF">KEM10_22795</name>
</gene>
<name>A0ABS5K1T2_9BACT</name>
<dbReference type="Gene3D" id="2.60.120.260">
    <property type="entry name" value="Galactose-binding domain-like"/>
    <property type="match status" value="1"/>
</dbReference>
<accession>A0ABS5K1T2</accession>
<dbReference type="InterPro" id="IPR013783">
    <property type="entry name" value="Ig-like_fold"/>
</dbReference>
<dbReference type="PANTHER" id="PTHR22901">
    <property type="entry name" value="SIALATE O-ACETYLESTERASE"/>
    <property type="match status" value="1"/>
</dbReference>
<dbReference type="Pfam" id="PF03629">
    <property type="entry name" value="SASA"/>
    <property type="match status" value="2"/>
</dbReference>
<feature type="domain" description="Sialate O-acetylesterase" evidence="3">
    <location>
        <begin position="403"/>
        <end position="528"/>
    </location>
</feature>
<evidence type="ECO:0000256" key="2">
    <source>
        <dbReference type="SAM" id="SignalP"/>
    </source>
</evidence>
<feature type="chain" id="PRO_5045481953" evidence="2">
    <location>
        <begin position="20"/>
        <end position="646"/>
    </location>
</feature>
<feature type="domain" description="Sialate O-acetylesterase" evidence="3">
    <location>
        <begin position="105"/>
        <end position="209"/>
    </location>
</feature>
<dbReference type="InterPro" id="IPR036514">
    <property type="entry name" value="SGNH_hydro_sf"/>
</dbReference>
<keyword evidence="2" id="KW-0732">Signal</keyword>
<dbReference type="PANTHER" id="PTHR22901:SF0">
    <property type="entry name" value="SIALATE O-ACETYLESTERASE"/>
    <property type="match status" value="1"/>
</dbReference>
<proteinExistence type="predicted"/>
<evidence type="ECO:0000313" key="5">
    <source>
        <dbReference type="Proteomes" id="UP000708576"/>
    </source>
</evidence>
<organism evidence="4 5">
    <name type="scientific">Carboxylicivirga linearis</name>
    <dbReference type="NCBI Taxonomy" id="1628157"/>
    <lineage>
        <taxon>Bacteria</taxon>
        <taxon>Pseudomonadati</taxon>
        <taxon>Bacteroidota</taxon>
        <taxon>Bacteroidia</taxon>
        <taxon>Marinilabiliales</taxon>
        <taxon>Marinilabiliaceae</taxon>
        <taxon>Carboxylicivirga</taxon>
    </lineage>
</organism>